<dbReference type="AlphaFoldDB" id="A0A8H3F9Y4"/>
<organism evidence="1 2">
    <name type="scientific">Gomphillus americanus</name>
    <dbReference type="NCBI Taxonomy" id="1940652"/>
    <lineage>
        <taxon>Eukaryota</taxon>
        <taxon>Fungi</taxon>
        <taxon>Dikarya</taxon>
        <taxon>Ascomycota</taxon>
        <taxon>Pezizomycotina</taxon>
        <taxon>Lecanoromycetes</taxon>
        <taxon>OSLEUM clade</taxon>
        <taxon>Ostropomycetidae</taxon>
        <taxon>Ostropales</taxon>
        <taxon>Graphidaceae</taxon>
        <taxon>Gomphilloideae</taxon>
        <taxon>Gomphillus</taxon>
    </lineage>
</organism>
<comment type="caution">
    <text evidence="1">The sequence shown here is derived from an EMBL/GenBank/DDBJ whole genome shotgun (WGS) entry which is preliminary data.</text>
</comment>
<dbReference type="EMBL" id="CAJPDQ010000013">
    <property type="protein sequence ID" value="CAF9918193.1"/>
    <property type="molecule type" value="Genomic_DNA"/>
</dbReference>
<reference evidence="1" key="1">
    <citation type="submission" date="2021-03" db="EMBL/GenBank/DDBJ databases">
        <authorList>
            <person name="Tagirdzhanova G."/>
        </authorList>
    </citation>
    <scope>NUCLEOTIDE SEQUENCE</scope>
</reference>
<protein>
    <submittedName>
        <fullName evidence="1">Uncharacterized protein</fullName>
    </submittedName>
</protein>
<proteinExistence type="predicted"/>
<evidence type="ECO:0000313" key="1">
    <source>
        <dbReference type="EMBL" id="CAF9918193.1"/>
    </source>
</evidence>
<sequence>MDKHSSSLDHHAIQFQQAGLRDEFDALAKIYADVKTMSKTFEVLNDYVAGSDTNRKRTTILDLVFDAYGIYCKEKRYQQKLSTKISSDILTEAFDPTAMFVDDLEGASNDLKQISDDLMTENTTLGLNLYYYQKFIAEKLKVILKINPGLGREFEKTIKEQVGYQAAVQFVEEYTKLIDRYTVWATHIREEFKDETVKMVLEGLWEPIVQPIVNFLRPRLHFTRKLLHWTINKAIGYIEVLFEFESEASFICAEHLVTLYNWKREASLSKPEIDKWKHQSKQWDLERIKLAPFIDHGDELNVRMGI</sequence>
<name>A0A8H3F9Y4_9LECA</name>
<evidence type="ECO:0000313" key="2">
    <source>
        <dbReference type="Proteomes" id="UP000664169"/>
    </source>
</evidence>
<keyword evidence="2" id="KW-1185">Reference proteome</keyword>
<accession>A0A8H3F9Y4</accession>
<gene>
    <name evidence="1" type="ORF">GOMPHAMPRED_001446</name>
</gene>
<dbReference type="Proteomes" id="UP000664169">
    <property type="component" value="Unassembled WGS sequence"/>
</dbReference>